<accession>A0ABS2D3S9</accession>
<dbReference type="RefSeq" id="WP_204193008.1">
    <property type="nucleotide sequence ID" value="NZ_JAFEMC010000001.1"/>
</dbReference>
<feature type="chain" id="PRO_5045480797" evidence="1">
    <location>
        <begin position="22"/>
        <end position="46"/>
    </location>
</feature>
<keyword evidence="1" id="KW-0732">Signal</keyword>
<comment type="caution">
    <text evidence="2">The sequence shown here is derived from an EMBL/GenBank/DDBJ whole genome shotgun (WGS) entry which is preliminary data.</text>
</comment>
<evidence type="ECO:0000313" key="3">
    <source>
        <dbReference type="Proteomes" id="UP000763641"/>
    </source>
</evidence>
<dbReference type="Proteomes" id="UP000763641">
    <property type="component" value="Unassembled WGS sequence"/>
</dbReference>
<organism evidence="2 3">
    <name type="scientific">Sphingomonas longa</name>
    <dbReference type="NCBI Taxonomy" id="2778730"/>
    <lineage>
        <taxon>Bacteria</taxon>
        <taxon>Pseudomonadati</taxon>
        <taxon>Pseudomonadota</taxon>
        <taxon>Alphaproteobacteria</taxon>
        <taxon>Sphingomonadales</taxon>
        <taxon>Sphingomonadaceae</taxon>
        <taxon>Sphingomonas</taxon>
    </lineage>
</organism>
<name>A0ABS2D3S9_9SPHN</name>
<gene>
    <name evidence="2" type="ORF">ILT43_00160</name>
</gene>
<keyword evidence="3" id="KW-1185">Reference proteome</keyword>
<proteinExistence type="predicted"/>
<feature type="signal peptide" evidence="1">
    <location>
        <begin position="1"/>
        <end position="21"/>
    </location>
</feature>
<sequence length="46" mass="4556">MFQKFAALALTVVMSATCVLSAVGPASATANGAGKSAVAHTVRFMA</sequence>
<reference evidence="2 3" key="1">
    <citation type="submission" date="2020-12" db="EMBL/GenBank/DDBJ databases">
        <title>Sphingomonas sp.</title>
        <authorList>
            <person name="Kim M.K."/>
        </authorList>
    </citation>
    <scope>NUCLEOTIDE SEQUENCE [LARGE SCALE GENOMIC DNA]</scope>
    <source>
        <strain evidence="2 3">BT552</strain>
    </source>
</reference>
<protein>
    <submittedName>
        <fullName evidence="2">Uncharacterized protein</fullName>
    </submittedName>
</protein>
<evidence type="ECO:0000256" key="1">
    <source>
        <dbReference type="SAM" id="SignalP"/>
    </source>
</evidence>
<evidence type="ECO:0000313" key="2">
    <source>
        <dbReference type="EMBL" id="MBM6574769.1"/>
    </source>
</evidence>
<dbReference type="EMBL" id="JAFEMC010000001">
    <property type="protein sequence ID" value="MBM6574769.1"/>
    <property type="molecule type" value="Genomic_DNA"/>
</dbReference>